<protein>
    <recommendedName>
        <fullName evidence="7">Glycoside hydrolase</fullName>
    </recommendedName>
</protein>
<dbReference type="InterPro" id="IPR023296">
    <property type="entry name" value="Glyco_hydro_beta-prop_sf"/>
</dbReference>
<dbReference type="EMBL" id="VCIW01000007">
    <property type="protein sequence ID" value="TLS51841.1"/>
    <property type="molecule type" value="Genomic_DNA"/>
</dbReference>
<dbReference type="AlphaFoldDB" id="A0A5R9G7Z4"/>
<dbReference type="PANTHER" id="PTHR42812:SF14">
    <property type="entry name" value="SECRETED PROTEIN"/>
    <property type="match status" value="1"/>
</dbReference>
<gene>
    <name evidence="5" type="ORF">FE782_13105</name>
</gene>
<evidence type="ECO:0000313" key="5">
    <source>
        <dbReference type="EMBL" id="TLS51841.1"/>
    </source>
</evidence>
<dbReference type="Proteomes" id="UP000309676">
    <property type="component" value="Unassembled WGS sequence"/>
</dbReference>
<accession>A0A5R9G7Z4</accession>
<evidence type="ECO:0000256" key="2">
    <source>
        <dbReference type="ARBA" id="ARBA00022801"/>
    </source>
</evidence>
<keyword evidence="2" id="KW-0378">Hydrolase</keyword>
<dbReference type="CDD" id="cd08986">
    <property type="entry name" value="GH43-like"/>
    <property type="match status" value="2"/>
</dbReference>
<keyword evidence="3" id="KW-0326">Glycosidase</keyword>
<comment type="caution">
    <text evidence="5">The sequence shown here is derived from an EMBL/GenBank/DDBJ whole genome shotgun (WGS) entry which is preliminary data.</text>
</comment>
<dbReference type="Gene3D" id="2.115.10.20">
    <property type="entry name" value="Glycosyl hydrolase domain, family 43"/>
    <property type="match status" value="2"/>
</dbReference>
<evidence type="ECO:0000256" key="3">
    <source>
        <dbReference type="ARBA" id="ARBA00023295"/>
    </source>
</evidence>
<organism evidence="5 6">
    <name type="scientific">Paenibacillus antri</name>
    <dbReference type="NCBI Taxonomy" id="2582848"/>
    <lineage>
        <taxon>Bacteria</taxon>
        <taxon>Bacillati</taxon>
        <taxon>Bacillota</taxon>
        <taxon>Bacilli</taxon>
        <taxon>Bacillales</taxon>
        <taxon>Paenibacillaceae</taxon>
        <taxon>Paenibacillus</taxon>
    </lineage>
</organism>
<dbReference type="Pfam" id="PF04616">
    <property type="entry name" value="Glyco_hydro_43"/>
    <property type="match status" value="2"/>
</dbReference>
<keyword evidence="6" id="KW-1185">Reference proteome</keyword>
<dbReference type="SUPFAM" id="SSF75005">
    <property type="entry name" value="Arabinanase/levansucrase/invertase"/>
    <property type="match status" value="2"/>
</dbReference>
<evidence type="ECO:0008006" key="7">
    <source>
        <dbReference type="Google" id="ProtNLM"/>
    </source>
</evidence>
<evidence type="ECO:0000256" key="1">
    <source>
        <dbReference type="ARBA" id="ARBA00009865"/>
    </source>
</evidence>
<dbReference type="InterPro" id="IPR006710">
    <property type="entry name" value="Glyco_hydro_43"/>
</dbReference>
<dbReference type="PANTHER" id="PTHR42812">
    <property type="entry name" value="BETA-XYLOSIDASE"/>
    <property type="match status" value="1"/>
</dbReference>
<sequence>MGCLPRRKVAFSHRKPKEGNKMTHHFLERPPHPETEWAACTGFSASATVVRPILHTPLKDASICAGPDRTYALTGTTDGRSIRIWTSSDLQTWTGPVTVWSLEREGTRQQENDGPCGICAPRIHYARGTYWIAYGVQQGGTGLLRSSSGDVRGPYQDMGRMTADGRDASLFEDDDGTVYWVYGNGRIARMNEEMTGLLEQPRRVEVQPWRTAGRVDRPAYTGNHQAGAYGAFICKRDGYYFLFCAEPFERLGSDAVDTFAAVSRSVYGPYSRRYLALPHGGQASLFTGPDGRLYASFSGCGSYSPVEHYPAVVPMSLAGPGFIRPDENVVLEKGAVGSLAPAADFPIRDPHICLGPDGVYYLTGTSDRPHRDFWNGNNQLHLWSSKDLTAWSHVGKVWDLAENGTWENNIYENPCLWAPETIYLYGTFWITYSLKGGGTGLIKSVSGKPEGPYIDMGRMTNTDIDSSLFRDEHGQVYFVWQDGKIARMKENMTGFAEEPRKLLCEDGQRVGYEGAFLVKYRNKYILGAAEWNGDERVDGTYDLLYAVSDQVYGPYSPRRLAVPHGGHGTMFVDREGRLRSTLFGNDRTAPFRTRVGIVALKVEEDEHGLLIEPEEI</sequence>
<reference evidence="5 6" key="1">
    <citation type="submission" date="2019-05" db="EMBL/GenBank/DDBJ databases">
        <authorList>
            <person name="Narsing Rao M.P."/>
            <person name="Li W.J."/>
        </authorList>
    </citation>
    <scope>NUCLEOTIDE SEQUENCE [LARGE SCALE GENOMIC DNA]</scope>
    <source>
        <strain evidence="5 6">SYSU_K30003</strain>
    </source>
</reference>
<evidence type="ECO:0000256" key="4">
    <source>
        <dbReference type="PIRSR" id="PIRSR606710-2"/>
    </source>
</evidence>
<dbReference type="InterPro" id="IPR051795">
    <property type="entry name" value="Glycosyl_Hydrlase_43"/>
</dbReference>
<feature type="site" description="Important for catalytic activity, responsible for pKa modulation of the active site Glu and correct orientation of both the proton donor and substrate" evidence="4">
    <location>
        <position position="465"/>
    </location>
</feature>
<comment type="similarity">
    <text evidence="1">Belongs to the glycosyl hydrolase 43 family.</text>
</comment>
<dbReference type="GO" id="GO:0005975">
    <property type="term" value="P:carbohydrate metabolic process"/>
    <property type="evidence" value="ECO:0007669"/>
    <property type="project" value="InterPro"/>
</dbReference>
<name>A0A5R9G7Z4_9BACL</name>
<dbReference type="GO" id="GO:0004553">
    <property type="term" value="F:hydrolase activity, hydrolyzing O-glycosyl compounds"/>
    <property type="evidence" value="ECO:0007669"/>
    <property type="project" value="InterPro"/>
</dbReference>
<proteinExistence type="inferred from homology"/>
<evidence type="ECO:0000313" key="6">
    <source>
        <dbReference type="Proteomes" id="UP000309676"/>
    </source>
</evidence>